<evidence type="ECO:0000256" key="11">
    <source>
        <dbReference type="ARBA" id="ARBA00023170"/>
    </source>
</evidence>
<keyword evidence="9" id="KW-0472">Membrane</keyword>
<evidence type="ECO:0000256" key="5">
    <source>
        <dbReference type="ARBA" id="ARBA00022659"/>
    </source>
</evidence>
<evidence type="ECO:0000256" key="3">
    <source>
        <dbReference type="ARBA" id="ARBA00022525"/>
    </source>
</evidence>
<evidence type="ECO:0000256" key="12">
    <source>
        <dbReference type="ARBA" id="ARBA00023180"/>
    </source>
</evidence>
<keyword evidence="12" id="KW-0325">Glycoprotein</keyword>
<dbReference type="GO" id="GO:0031410">
    <property type="term" value="C:cytoplasmic vesicle"/>
    <property type="evidence" value="ECO:0007669"/>
    <property type="project" value="UniProtKB-ARBA"/>
</dbReference>
<comment type="subcellular location">
    <subcellularLocation>
        <location evidence="2">Cell surface</location>
    </subcellularLocation>
    <subcellularLocation>
        <location evidence="14">Nucleus membrane</location>
        <topology evidence="14">Single-pass type I membrane protein</topology>
    </subcellularLocation>
    <subcellularLocation>
        <location evidence="1">Secreted</location>
        <location evidence="1">Extracellular space</location>
    </subcellularLocation>
</comment>
<dbReference type="GO" id="GO:0005576">
    <property type="term" value="C:extracellular region"/>
    <property type="evidence" value="ECO:0007669"/>
    <property type="project" value="UniProtKB-SubCell"/>
</dbReference>
<organism evidence="20">
    <name type="scientific">Ailuropoda melanoleuca</name>
    <name type="common">Giant panda</name>
    <dbReference type="NCBI Taxonomy" id="9646"/>
    <lineage>
        <taxon>Eukaryota</taxon>
        <taxon>Metazoa</taxon>
        <taxon>Chordata</taxon>
        <taxon>Craniata</taxon>
        <taxon>Vertebrata</taxon>
        <taxon>Euteleostomi</taxon>
        <taxon>Mammalia</taxon>
        <taxon>Eutheria</taxon>
        <taxon>Laurasiatheria</taxon>
        <taxon>Carnivora</taxon>
        <taxon>Caniformia</taxon>
        <taxon>Ursidae</taxon>
        <taxon>Ailuropoda</taxon>
    </lineage>
</organism>
<keyword evidence="10" id="KW-1015">Disulfide bond</keyword>
<reference evidence="20" key="1">
    <citation type="journal article" date="2010" name="Nature">
        <title>The sequence and de novo assembly of the giant panda genome.</title>
        <authorList>
            <person name="Li R."/>
            <person name="Fan W."/>
            <person name="Tian G."/>
            <person name="Zhu H."/>
            <person name="He L."/>
            <person name="Cai J."/>
            <person name="Huang Q."/>
            <person name="Cai Q."/>
            <person name="Li B."/>
            <person name="Bai Y."/>
            <person name="Zhang Z."/>
            <person name="Zhang Y."/>
            <person name="Wang W."/>
            <person name="Li J."/>
            <person name="Wei F."/>
            <person name="Li H."/>
            <person name="Jian M."/>
            <person name="Li J."/>
            <person name="Zhang Z."/>
            <person name="Nielsen R."/>
            <person name="Li D."/>
            <person name="Gu W."/>
            <person name="Yang Z."/>
            <person name="Xuan Z."/>
            <person name="Ryder O.A."/>
            <person name="Leung F.C."/>
            <person name="Zhou Y."/>
            <person name="Cao J."/>
            <person name="Sun X."/>
            <person name="Fu Y."/>
            <person name="Fang X."/>
            <person name="Guo X."/>
            <person name="Wang B."/>
            <person name="Hou R."/>
            <person name="Shen F."/>
            <person name="Mu B."/>
            <person name="Ni P."/>
            <person name="Lin R."/>
            <person name="Qian W."/>
            <person name="Wang G."/>
            <person name="Yu C."/>
            <person name="Nie W."/>
            <person name="Wang J."/>
            <person name="Wu Z."/>
            <person name="Liang H."/>
            <person name="Min J."/>
            <person name="Wu Q."/>
            <person name="Cheng S."/>
            <person name="Ruan J."/>
            <person name="Wang M."/>
            <person name="Shi Z."/>
            <person name="Wen M."/>
            <person name="Liu B."/>
            <person name="Ren X."/>
            <person name="Zheng H."/>
            <person name="Dong D."/>
            <person name="Cook K."/>
            <person name="Shan G."/>
            <person name="Zhang H."/>
            <person name="Kosiol C."/>
            <person name="Xie X."/>
            <person name="Lu Z."/>
            <person name="Zheng H."/>
            <person name="Li Y."/>
            <person name="Steiner C.C."/>
            <person name="Lam T.T."/>
            <person name="Lin S."/>
            <person name="Zhang Q."/>
            <person name="Li G."/>
            <person name="Tian J."/>
            <person name="Gong T."/>
            <person name="Liu H."/>
            <person name="Zhang D."/>
            <person name="Fang L."/>
            <person name="Ye C."/>
            <person name="Zhang J."/>
            <person name="Hu W."/>
            <person name="Xu A."/>
            <person name="Ren Y."/>
            <person name="Zhang G."/>
            <person name="Bruford M.W."/>
            <person name="Li Q."/>
            <person name="Ma L."/>
            <person name="Guo Y."/>
            <person name="An N."/>
            <person name="Hu Y."/>
            <person name="Zheng Y."/>
            <person name="Shi Y."/>
            <person name="Li Z."/>
            <person name="Liu Q."/>
            <person name="Chen Y."/>
            <person name="Zhao J."/>
            <person name="Qu N."/>
            <person name="Zhao S."/>
            <person name="Tian F."/>
            <person name="Wang X."/>
            <person name="Wang H."/>
            <person name="Xu L."/>
            <person name="Liu X."/>
            <person name="Vinar T."/>
            <person name="Wang Y."/>
            <person name="Lam T.W."/>
            <person name="Yiu S.M."/>
            <person name="Liu S."/>
            <person name="Zhang H."/>
            <person name="Li D."/>
            <person name="Huang Y."/>
            <person name="Wang X."/>
            <person name="Yang G."/>
            <person name="Jiang Z."/>
            <person name="Wang J."/>
            <person name="Qin N."/>
            <person name="Li L."/>
            <person name="Li J."/>
            <person name="Bolund L."/>
            <person name="Kristiansen K."/>
            <person name="Wong G.K."/>
            <person name="Olson M."/>
            <person name="Zhang X."/>
            <person name="Li S."/>
            <person name="Yang H."/>
            <person name="Wang J."/>
            <person name="Wang J."/>
        </authorList>
    </citation>
    <scope>NUCLEOTIDE SEQUENCE [LARGE SCALE GENOMIC DNA]</scope>
</reference>
<evidence type="ECO:0000259" key="19">
    <source>
        <dbReference type="PROSITE" id="PS50923"/>
    </source>
</evidence>
<dbReference type="SMART" id="SM00032">
    <property type="entry name" value="CCP"/>
    <property type="match status" value="1"/>
</dbReference>
<dbReference type="GO" id="GO:0009986">
    <property type="term" value="C:cell surface"/>
    <property type="evidence" value="ECO:0007669"/>
    <property type="project" value="UniProtKB-SubCell"/>
</dbReference>
<dbReference type="FunFam" id="2.20.28.230:FF:000001">
    <property type="entry name" value="Interleukin 15 receptor subunit alpha"/>
    <property type="match status" value="1"/>
</dbReference>
<keyword evidence="6" id="KW-0812">Transmembrane</keyword>
<protein>
    <recommendedName>
        <fullName evidence="16">Interleukin-15 receptor subunit alpha</fullName>
    </recommendedName>
</protein>
<evidence type="ECO:0000256" key="9">
    <source>
        <dbReference type="ARBA" id="ARBA00023136"/>
    </source>
</evidence>
<feature type="compositionally biased region" description="Polar residues" evidence="18">
    <location>
        <begin position="155"/>
        <end position="172"/>
    </location>
</feature>
<dbReference type="SUPFAM" id="SSF57535">
    <property type="entry name" value="Complement control module/SCR domain"/>
    <property type="match status" value="1"/>
</dbReference>
<evidence type="ECO:0000256" key="6">
    <source>
        <dbReference type="ARBA" id="ARBA00022692"/>
    </source>
</evidence>
<keyword evidence="4" id="KW-0597">Phosphoprotein</keyword>
<feature type="region of interest" description="Disordered" evidence="18">
    <location>
        <begin position="75"/>
        <end position="172"/>
    </location>
</feature>
<dbReference type="PANTHER" id="PTHR15060">
    <property type="entry name" value="INTERLEUKIN-15 RECEPTOR SUBUNIT ALPHA"/>
    <property type="match status" value="1"/>
</dbReference>
<accession>D2HEC0</accession>
<dbReference type="Pfam" id="PF00084">
    <property type="entry name" value="Sushi"/>
    <property type="match status" value="1"/>
</dbReference>
<evidence type="ECO:0000256" key="13">
    <source>
        <dbReference type="ARBA" id="ARBA00023242"/>
    </source>
</evidence>
<keyword evidence="11" id="KW-0675">Receptor</keyword>
<comment type="subunit">
    <text evidence="15">The interleukin-15 receptor IL15R is a heterotrimer of IL15RA, IL2RB and IL2RG. IL15RA also self-associates. Interacts with SYK.</text>
</comment>
<dbReference type="PANTHER" id="PTHR15060:SF0">
    <property type="entry name" value="INTERLEUKIN-15 RECEPTOR SUBUNIT ALPHA"/>
    <property type="match status" value="1"/>
</dbReference>
<dbReference type="InterPro" id="IPR035976">
    <property type="entry name" value="Sushi/SCR/CCP_sf"/>
</dbReference>
<evidence type="ECO:0000256" key="18">
    <source>
        <dbReference type="SAM" id="MobiDB-lite"/>
    </source>
</evidence>
<keyword evidence="3" id="KW-0964">Secreted</keyword>
<evidence type="ECO:0000256" key="1">
    <source>
        <dbReference type="ARBA" id="ARBA00004239"/>
    </source>
</evidence>
<gene>
    <name evidence="20" type="ORF">PANDA_009133</name>
</gene>
<dbReference type="GO" id="GO:0042010">
    <property type="term" value="F:interleukin-15 receptor activity"/>
    <property type="evidence" value="ECO:0007669"/>
    <property type="project" value="InterPro"/>
</dbReference>
<name>D2HEC0_AILME</name>
<evidence type="ECO:0000256" key="17">
    <source>
        <dbReference type="PROSITE-ProRule" id="PRU00302"/>
    </source>
</evidence>
<evidence type="ECO:0000256" key="10">
    <source>
        <dbReference type="ARBA" id="ARBA00023157"/>
    </source>
</evidence>
<keyword evidence="13" id="KW-0539">Nucleus</keyword>
<keyword evidence="7" id="KW-0732">Signal</keyword>
<sequence length="477" mass="51081">MLAGITCPPPKSVEHADIRVKSYKVSSRERYTCNSGFKRKAGTSSLTECVLNETTNIAHWTIPNLKCIRDPSLTHLRPSSTEVPAGVTPEPESTSLSGKEPAFTSKSDTTVATKPAVVPGSRLMPSKPPATGTTGPIRKEPSPAPPQATAKASEHSPSASQETPGTYSYNSGTVTAPHCQATDVGTGELTHHKTASFHYAQLHFHPGLSRKPQSCISKAKMGDVSCTRGRVLLVETQVQTAEQSGRCDSWSTVRPPAPQMFRVVILHIGQRRSSHLSLCSVSCVRYFFWSVTKNRGTVLLSSHRQLDGKVRMGYKHGIEVEPVLSAPRMPATSASNFPHSLGDPNENFSTQTASYLPILLVNTAAASLPSGSAPTSPVDKDARPSPSTHAALPPHPVHSNYKRTCGCSLRELGTTLILYARVQYTAPATQQVLDDGQSRSVTIPRYTNINLAFAPSDSTLALLTGPHSKLHQADGGG</sequence>
<evidence type="ECO:0000256" key="15">
    <source>
        <dbReference type="ARBA" id="ARBA00062744"/>
    </source>
</evidence>
<dbReference type="PROSITE" id="PS50923">
    <property type="entry name" value="SUSHI"/>
    <property type="match status" value="1"/>
</dbReference>
<evidence type="ECO:0000256" key="16">
    <source>
        <dbReference type="ARBA" id="ARBA00069591"/>
    </source>
</evidence>
<evidence type="ECO:0000256" key="2">
    <source>
        <dbReference type="ARBA" id="ARBA00004241"/>
    </source>
</evidence>
<dbReference type="InParanoid" id="D2HEC0"/>
<dbReference type="AlphaFoldDB" id="D2HEC0"/>
<dbReference type="InterPro" id="IPR042372">
    <property type="entry name" value="IL15RA"/>
</dbReference>
<dbReference type="EMBL" id="GL192749">
    <property type="protein sequence ID" value="EFB23097.1"/>
    <property type="molecule type" value="Genomic_DNA"/>
</dbReference>
<dbReference type="CDD" id="cd00033">
    <property type="entry name" value="CCP"/>
    <property type="match status" value="1"/>
</dbReference>
<dbReference type="InterPro" id="IPR000436">
    <property type="entry name" value="Sushi_SCR_CCP_dom"/>
</dbReference>
<dbReference type="GO" id="GO:0005886">
    <property type="term" value="C:plasma membrane"/>
    <property type="evidence" value="ECO:0007669"/>
    <property type="project" value="UniProtKB-ARBA"/>
</dbReference>
<proteinExistence type="predicted"/>
<comment type="caution">
    <text evidence="17">Lacks conserved residue(s) required for the propagation of feature annotation.</text>
</comment>
<evidence type="ECO:0000256" key="7">
    <source>
        <dbReference type="ARBA" id="ARBA00022729"/>
    </source>
</evidence>
<evidence type="ECO:0000256" key="4">
    <source>
        <dbReference type="ARBA" id="ARBA00022553"/>
    </source>
</evidence>
<evidence type="ECO:0000313" key="20">
    <source>
        <dbReference type="EMBL" id="EFB23097.1"/>
    </source>
</evidence>
<feature type="region of interest" description="Disordered" evidence="18">
    <location>
        <begin position="370"/>
        <end position="397"/>
    </location>
</feature>
<evidence type="ECO:0000256" key="8">
    <source>
        <dbReference type="ARBA" id="ARBA00022989"/>
    </source>
</evidence>
<dbReference type="GO" id="GO:0031965">
    <property type="term" value="C:nuclear membrane"/>
    <property type="evidence" value="ECO:0007669"/>
    <property type="project" value="UniProtKB-SubCell"/>
</dbReference>
<evidence type="ECO:0000256" key="14">
    <source>
        <dbReference type="ARBA" id="ARBA00046292"/>
    </source>
</evidence>
<keyword evidence="8" id="KW-1133">Transmembrane helix</keyword>
<keyword evidence="5 17" id="KW-0768">Sushi</keyword>
<dbReference type="Gene3D" id="2.20.28.230">
    <property type="match status" value="1"/>
</dbReference>
<feature type="domain" description="Sushi" evidence="19">
    <location>
        <begin position="5"/>
        <end position="69"/>
    </location>
</feature>